<dbReference type="RefSeq" id="WP_307343059.1">
    <property type="nucleotide sequence ID" value="NZ_JAUSUQ010000019.1"/>
</dbReference>
<sequence length="110" mass="12604">MKFGLNDRDMNFIVQTISTFDEIEKAVLFGSRAKGNYSAGSDIDIAIYGKKVDIHVVSKLHSLLEDQSHMPYLFDVIDGSHLMHQDLKEHIERVGQVIYEKSRDDYQTEA</sequence>
<evidence type="ECO:0000313" key="3">
    <source>
        <dbReference type="Proteomes" id="UP001232445"/>
    </source>
</evidence>
<proteinExistence type="predicted"/>
<evidence type="ECO:0000313" key="2">
    <source>
        <dbReference type="EMBL" id="MDQ0340800.1"/>
    </source>
</evidence>
<feature type="domain" description="Polymerase beta nucleotidyltransferase" evidence="1">
    <location>
        <begin position="13"/>
        <end position="103"/>
    </location>
</feature>
<protein>
    <submittedName>
        <fullName evidence="2">Nucleotidyltransferase</fullName>
    </submittedName>
</protein>
<comment type="caution">
    <text evidence="2">The sequence shown here is derived from an EMBL/GenBank/DDBJ whole genome shotgun (WGS) entry which is preliminary data.</text>
</comment>
<name>A0ABU0CXM4_9BACI</name>
<dbReference type="InterPro" id="IPR043519">
    <property type="entry name" value="NT_sf"/>
</dbReference>
<dbReference type="SUPFAM" id="SSF81301">
    <property type="entry name" value="Nucleotidyltransferase"/>
    <property type="match status" value="1"/>
</dbReference>
<dbReference type="Proteomes" id="UP001232445">
    <property type="component" value="Unassembled WGS sequence"/>
</dbReference>
<dbReference type="Pfam" id="PF18765">
    <property type="entry name" value="Polbeta"/>
    <property type="match status" value="1"/>
</dbReference>
<dbReference type="CDD" id="cd05403">
    <property type="entry name" value="NT_KNTase_like"/>
    <property type="match status" value="1"/>
</dbReference>
<dbReference type="EMBL" id="JAUSUQ010000019">
    <property type="protein sequence ID" value="MDQ0340800.1"/>
    <property type="molecule type" value="Genomic_DNA"/>
</dbReference>
<accession>A0ABU0CXM4</accession>
<reference evidence="2 3" key="1">
    <citation type="submission" date="2023-07" db="EMBL/GenBank/DDBJ databases">
        <title>Genomic Encyclopedia of Type Strains, Phase IV (KMG-IV): sequencing the most valuable type-strain genomes for metagenomic binning, comparative biology and taxonomic classification.</title>
        <authorList>
            <person name="Goeker M."/>
        </authorList>
    </citation>
    <scope>NUCLEOTIDE SEQUENCE [LARGE SCALE GENOMIC DNA]</scope>
    <source>
        <strain evidence="2 3">DSM 17740</strain>
    </source>
</reference>
<evidence type="ECO:0000259" key="1">
    <source>
        <dbReference type="Pfam" id="PF18765"/>
    </source>
</evidence>
<gene>
    <name evidence="2" type="ORF">J2S00_003640</name>
</gene>
<organism evidence="2 3">
    <name type="scientific">Caldalkalibacillus uzonensis</name>
    <dbReference type="NCBI Taxonomy" id="353224"/>
    <lineage>
        <taxon>Bacteria</taxon>
        <taxon>Bacillati</taxon>
        <taxon>Bacillota</taxon>
        <taxon>Bacilli</taxon>
        <taxon>Bacillales</taxon>
        <taxon>Bacillaceae</taxon>
        <taxon>Caldalkalibacillus</taxon>
    </lineage>
</organism>
<keyword evidence="3" id="KW-1185">Reference proteome</keyword>
<dbReference type="Gene3D" id="3.30.460.10">
    <property type="entry name" value="Beta Polymerase, domain 2"/>
    <property type="match status" value="1"/>
</dbReference>
<dbReference type="InterPro" id="IPR041633">
    <property type="entry name" value="Polbeta"/>
</dbReference>